<evidence type="ECO:0000313" key="2">
    <source>
        <dbReference type="EMBL" id="EPD67847.1"/>
    </source>
</evidence>
<dbReference type="PANTHER" id="PTHR40763">
    <property type="entry name" value="MEMBRANE PROTEIN-RELATED"/>
    <property type="match status" value="1"/>
</dbReference>
<dbReference type="Proteomes" id="UP000014408">
    <property type="component" value="Unassembled WGS sequence"/>
</dbReference>
<dbReference type="EMBL" id="ATBY01000017">
    <property type="protein sequence ID" value="EPD67847.1"/>
    <property type="molecule type" value="Genomic_DNA"/>
</dbReference>
<dbReference type="PATRIC" id="fig|1125779.3.peg.2209"/>
<gene>
    <name evidence="2" type="ORF">HMPREF1219_02260</name>
</gene>
<dbReference type="HOGENOM" id="CLU_075817_3_0_11"/>
<dbReference type="eggNOG" id="COG4758">
    <property type="taxonomic scope" value="Bacteria"/>
</dbReference>
<keyword evidence="3" id="KW-1185">Reference proteome</keyword>
<sequence length="185" mass="19750">MNRPVRRATDRDRSSTIDILRQAVASGQLSLQEFDDRSSRAWAAAATMDDLAGLIDDLQEPEPTSPSPAVPAAARKDTDVAFFGGTERAGHWLVGPRYIPIAVFGGIDIDLRYARFTGDSATITCYAVFGGIDIIAPPGMTVVVRGHGVFGGFDVEGEPNSQTLSPTVYIEGLAFFGGVDVTFKP</sequence>
<protein>
    <recommendedName>
        <fullName evidence="1">DUF1707 domain-containing protein</fullName>
    </recommendedName>
</protein>
<evidence type="ECO:0000259" key="1">
    <source>
        <dbReference type="Pfam" id="PF08044"/>
    </source>
</evidence>
<dbReference type="AlphaFoldDB" id="S2ZCZ9"/>
<reference evidence="2 3" key="1">
    <citation type="submission" date="2013-05" db="EMBL/GenBank/DDBJ databases">
        <title>The Genome Sequence of Corynebacterium pyruviciproducens 1773O (ATCC BAA-1742).</title>
        <authorList>
            <consortium name="The Broad Institute Genomics Platform"/>
            <person name="Earl A."/>
            <person name="Ward D."/>
            <person name="Feldgarden M."/>
            <person name="Gevers D."/>
            <person name="Tong J."/>
            <person name="Walker B."/>
            <person name="Young S."/>
            <person name="Zeng Q."/>
            <person name="Gargeya S."/>
            <person name="Fitzgerald M."/>
            <person name="Haas B."/>
            <person name="Abouelleil A."/>
            <person name="Allen A.W."/>
            <person name="Alvarado L."/>
            <person name="Arachchi H.M."/>
            <person name="Berlin A.M."/>
            <person name="Chapman S.B."/>
            <person name="Gainer-Dewar J."/>
            <person name="Goldberg J."/>
            <person name="Griggs A."/>
            <person name="Gujja S."/>
            <person name="Hansen M."/>
            <person name="Howarth C."/>
            <person name="Imamovic A."/>
            <person name="Ireland A."/>
            <person name="Larimer J."/>
            <person name="McCowan C."/>
            <person name="Murphy C."/>
            <person name="Pearson M."/>
            <person name="Poon T.W."/>
            <person name="Priest M."/>
            <person name="Roberts A."/>
            <person name="Saif S."/>
            <person name="Shea T."/>
            <person name="Sisk P."/>
            <person name="Sykes S."/>
            <person name="Wortman J."/>
            <person name="Nusbaum C."/>
            <person name="Birren B."/>
        </authorList>
    </citation>
    <scope>NUCLEOTIDE SEQUENCE [LARGE SCALE GENOMIC DNA]</scope>
    <source>
        <strain evidence="2 3">ATCC BAA-1742</strain>
    </source>
</reference>
<feature type="domain" description="DUF1707" evidence="1">
    <location>
        <begin position="7"/>
        <end position="59"/>
    </location>
</feature>
<name>S2ZCZ9_9CORY</name>
<comment type="caution">
    <text evidence="2">The sequence shown here is derived from an EMBL/GenBank/DDBJ whole genome shotgun (WGS) entry which is preliminary data.</text>
</comment>
<accession>S2ZCZ9</accession>
<organism evidence="2 3">
    <name type="scientific">Corynebacterium pyruviciproducens ATCC BAA-1742</name>
    <dbReference type="NCBI Taxonomy" id="1125779"/>
    <lineage>
        <taxon>Bacteria</taxon>
        <taxon>Bacillati</taxon>
        <taxon>Actinomycetota</taxon>
        <taxon>Actinomycetes</taxon>
        <taxon>Mycobacteriales</taxon>
        <taxon>Corynebacteriaceae</taxon>
        <taxon>Corynebacterium</taxon>
    </lineage>
</organism>
<dbReference type="Pfam" id="PF08044">
    <property type="entry name" value="DUF1707"/>
    <property type="match status" value="1"/>
</dbReference>
<dbReference type="PANTHER" id="PTHR40763:SF4">
    <property type="entry name" value="DUF1707 DOMAIN-CONTAINING PROTEIN"/>
    <property type="match status" value="1"/>
</dbReference>
<proteinExistence type="predicted"/>
<dbReference type="STRING" id="1125779.HMPREF1219_02260"/>
<dbReference type="InterPro" id="IPR012551">
    <property type="entry name" value="DUF1707_SHOCT-like"/>
</dbReference>
<evidence type="ECO:0000313" key="3">
    <source>
        <dbReference type="Proteomes" id="UP000014408"/>
    </source>
</evidence>
<dbReference type="RefSeq" id="WP_016458993.1">
    <property type="nucleotide sequence ID" value="NZ_KE150448.1"/>
</dbReference>